<comment type="caution">
    <text evidence="5">The sequence shown here is derived from an EMBL/GenBank/DDBJ whole genome shotgun (WGS) entry which is preliminary data.</text>
</comment>
<evidence type="ECO:0000256" key="1">
    <source>
        <dbReference type="ARBA" id="ARBA00006611"/>
    </source>
</evidence>
<protein>
    <submittedName>
        <fullName evidence="5">Type IV pilus assembly protein PilB</fullName>
    </submittedName>
</protein>
<dbReference type="EMBL" id="JAUSWG010000012">
    <property type="protein sequence ID" value="MDQ0557564.1"/>
    <property type="molecule type" value="Genomic_DNA"/>
</dbReference>
<evidence type="ECO:0000256" key="3">
    <source>
        <dbReference type="ARBA" id="ARBA00022840"/>
    </source>
</evidence>
<dbReference type="Gene3D" id="3.30.300.160">
    <property type="entry name" value="Type II secretion system, protein E, N-terminal domain"/>
    <property type="match status" value="1"/>
</dbReference>
<evidence type="ECO:0000256" key="2">
    <source>
        <dbReference type="ARBA" id="ARBA00022741"/>
    </source>
</evidence>
<keyword evidence="3" id="KW-0067">ATP-binding</keyword>
<proteinExistence type="inferred from homology"/>
<dbReference type="PROSITE" id="PS00662">
    <property type="entry name" value="T2SP_E"/>
    <property type="match status" value="1"/>
</dbReference>
<evidence type="ECO:0000313" key="5">
    <source>
        <dbReference type="EMBL" id="MDQ0557564.1"/>
    </source>
</evidence>
<dbReference type="InterPro" id="IPR001482">
    <property type="entry name" value="T2SS/T4SS_dom"/>
</dbReference>
<dbReference type="Pfam" id="PF00437">
    <property type="entry name" value="T2SSE"/>
    <property type="match status" value="1"/>
</dbReference>
<evidence type="ECO:0000259" key="4">
    <source>
        <dbReference type="PROSITE" id="PS00662"/>
    </source>
</evidence>
<gene>
    <name evidence="5" type="ORF">QOZ92_002699</name>
</gene>
<dbReference type="SUPFAM" id="SSF52540">
    <property type="entry name" value="P-loop containing nucleoside triphosphate hydrolases"/>
    <property type="match status" value="1"/>
</dbReference>
<organism evidence="5 6">
    <name type="scientific">Paraclostridium ghonii</name>
    <dbReference type="NCBI Taxonomy" id="29358"/>
    <lineage>
        <taxon>Bacteria</taxon>
        <taxon>Bacillati</taxon>
        <taxon>Bacillota</taxon>
        <taxon>Clostridia</taxon>
        <taxon>Peptostreptococcales</taxon>
        <taxon>Peptostreptococcaceae</taxon>
        <taxon>Paraclostridium</taxon>
    </lineage>
</organism>
<dbReference type="SUPFAM" id="SSF160246">
    <property type="entry name" value="EspE N-terminal domain-like"/>
    <property type="match status" value="1"/>
</dbReference>
<sequence>MIRKNLAIKYNAIPIDIKNENIVVAINKENIYALQDFKLATRKNIIFKIEDEFEIKKAIKMYYSDCDVNNDDYFKDILNEMLIKALNFNSSDIHIEPFENTLKIRMRIDGYLKEIFNYPKGMHMQLVTVIKLLSGLDIAEKRLPQDGRIGKVINKNTLDLRISTIPTVHGEKVVIRILNRNKFLKDKNEIGFSDTAIDKIGNIVNAMSGILLITGPTGSGKTTTLYSILNDFRLMDKNIVTIEDPVEYKIEGINQIQLNTKIGLTFSKGLRAILRQDPDVIMVGEIRDPETAQIAMRAAATGHLVISTMHTNNAIESINRLLDMGIPRYLIASSLNGIISQRLIRRVCEKCGLEETIDKSISKYLNLNENIKVKIAKGCSECNNTGYKGRVALYEIVEIDKDIRQAIINQENIEDIYNAAKLNDMITFLDSCSYLINEKITTTNEFISSGLGLNRGESNVFI</sequence>
<name>A0ABU0N326_9FIRM</name>
<dbReference type="Proteomes" id="UP001232584">
    <property type="component" value="Unassembled WGS sequence"/>
</dbReference>
<dbReference type="PANTHER" id="PTHR30258:SF3">
    <property type="entry name" value="SLL1921 PROTEIN"/>
    <property type="match status" value="1"/>
</dbReference>
<dbReference type="InterPro" id="IPR003593">
    <property type="entry name" value="AAA+_ATPase"/>
</dbReference>
<evidence type="ECO:0000313" key="6">
    <source>
        <dbReference type="Proteomes" id="UP001232584"/>
    </source>
</evidence>
<feature type="domain" description="Bacterial type II secretion system protein E" evidence="4">
    <location>
        <begin position="274"/>
        <end position="288"/>
    </location>
</feature>
<dbReference type="Gene3D" id="3.40.50.300">
    <property type="entry name" value="P-loop containing nucleotide triphosphate hydrolases"/>
    <property type="match status" value="1"/>
</dbReference>
<dbReference type="Gene3D" id="3.30.450.90">
    <property type="match status" value="1"/>
</dbReference>
<dbReference type="InterPro" id="IPR027417">
    <property type="entry name" value="P-loop_NTPase"/>
</dbReference>
<dbReference type="CDD" id="cd01129">
    <property type="entry name" value="PulE-GspE-like"/>
    <property type="match status" value="1"/>
</dbReference>
<dbReference type="PANTHER" id="PTHR30258">
    <property type="entry name" value="TYPE II SECRETION SYSTEM PROTEIN GSPE-RELATED"/>
    <property type="match status" value="1"/>
</dbReference>
<comment type="similarity">
    <text evidence="1">Belongs to the GSP E family.</text>
</comment>
<accession>A0ABU0N326</accession>
<keyword evidence="6" id="KW-1185">Reference proteome</keyword>
<dbReference type="InterPro" id="IPR037257">
    <property type="entry name" value="T2SS_E_N_sf"/>
</dbReference>
<keyword evidence="2" id="KW-0547">Nucleotide-binding</keyword>
<reference evidence="5 6" key="1">
    <citation type="submission" date="2023-07" db="EMBL/GenBank/DDBJ databases">
        <title>Genomic Encyclopedia of Type Strains, Phase IV (KMG-IV): sequencing the most valuable type-strain genomes for metagenomic binning, comparative biology and taxonomic classification.</title>
        <authorList>
            <person name="Goeker M."/>
        </authorList>
    </citation>
    <scope>NUCLEOTIDE SEQUENCE [LARGE SCALE GENOMIC DNA]</scope>
    <source>
        <strain evidence="5 6">DSM 15049</strain>
    </source>
</reference>
<dbReference type="RefSeq" id="WP_307508759.1">
    <property type="nucleotide sequence ID" value="NZ_BAAACE010000021.1"/>
</dbReference>
<dbReference type="SMART" id="SM00382">
    <property type="entry name" value="AAA"/>
    <property type="match status" value="1"/>
</dbReference>